<evidence type="ECO:0000313" key="1">
    <source>
        <dbReference type="EMBL" id="CRK90953.1"/>
    </source>
</evidence>
<dbReference type="Proteomes" id="UP000183832">
    <property type="component" value="Unassembled WGS sequence"/>
</dbReference>
<proteinExistence type="predicted"/>
<dbReference type="EMBL" id="CVRI01000020">
    <property type="protein sequence ID" value="CRK90953.1"/>
    <property type="molecule type" value="Genomic_DNA"/>
</dbReference>
<gene>
    <name evidence="1" type="ORF">CLUMA_CG004642</name>
</gene>
<accession>A0A1J1HXS4</accession>
<protein>
    <submittedName>
        <fullName evidence="1">CLUMA_CG004642, isoform A</fullName>
    </submittedName>
</protein>
<sequence length="103" mass="11781">MCVINDLQFNCFSVYKQLIKSTNGTTDQQMTQGGSKNYCLSNQETLSFSKARLWLNSFEIQNAQETFIIKLSIYDSFNILTESKLFPLLLSELNTCGFKLTQT</sequence>
<evidence type="ECO:0000313" key="2">
    <source>
        <dbReference type="Proteomes" id="UP000183832"/>
    </source>
</evidence>
<dbReference type="AlphaFoldDB" id="A0A1J1HXS4"/>
<name>A0A1J1HXS4_9DIPT</name>
<keyword evidence="2" id="KW-1185">Reference proteome</keyword>
<reference evidence="1 2" key="1">
    <citation type="submission" date="2015-04" db="EMBL/GenBank/DDBJ databases">
        <authorList>
            <person name="Syromyatnikov M.Y."/>
            <person name="Popov V.N."/>
        </authorList>
    </citation>
    <scope>NUCLEOTIDE SEQUENCE [LARGE SCALE GENOMIC DNA]</scope>
</reference>
<organism evidence="1 2">
    <name type="scientific">Clunio marinus</name>
    <dbReference type="NCBI Taxonomy" id="568069"/>
    <lineage>
        <taxon>Eukaryota</taxon>
        <taxon>Metazoa</taxon>
        <taxon>Ecdysozoa</taxon>
        <taxon>Arthropoda</taxon>
        <taxon>Hexapoda</taxon>
        <taxon>Insecta</taxon>
        <taxon>Pterygota</taxon>
        <taxon>Neoptera</taxon>
        <taxon>Endopterygota</taxon>
        <taxon>Diptera</taxon>
        <taxon>Nematocera</taxon>
        <taxon>Chironomoidea</taxon>
        <taxon>Chironomidae</taxon>
        <taxon>Clunio</taxon>
    </lineage>
</organism>